<protein>
    <submittedName>
        <fullName evidence="3">Undecaprenyl-diphosphatase</fullName>
    </submittedName>
</protein>
<dbReference type="GO" id="GO:0050380">
    <property type="term" value="F:undecaprenyl-diphosphatase activity"/>
    <property type="evidence" value="ECO:0007669"/>
    <property type="project" value="InterPro"/>
</dbReference>
<comment type="caution">
    <text evidence="3">The sequence shown here is derived from an EMBL/GenBank/DDBJ whole genome shotgun (WGS) entry which is preliminary data.</text>
</comment>
<evidence type="ECO:0000313" key="4">
    <source>
        <dbReference type="Proteomes" id="UP001139347"/>
    </source>
</evidence>
<dbReference type="Proteomes" id="UP001139347">
    <property type="component" value="Unassembled WGS sequence"/>
</dbReference>
<keyword evidence="1" id="KW-1133">Transmembrane helix</keyword>
<dbReference type="InterPro" id="IPR000326">
    <property type="entry name" value="PAP2/HPO"/>
</dbReference>
<reference evidence="3" key="1">
    <citation type="submission" date="2022-04" db="EMBL/GenBank/DDBJ databases">
        <title>Paenibacillus mangrovi sp. nov., a novel endophytic bacterium isolated from bark of Kandelia candel.</title>
        <authorList>
            <person name="Tuo L."/>
        </authorList>
    </citation>
    <scope>NUCLEOTIDE SEQUENCE</scope>
    <source>
        <strain evidence="3">KQZ6P-2</strain>
    </source>
</reference>
<feature type="domain" description="Phosphatidic acid phosphatase type 2/haloperoxidase" evidence="2">
    <location>
        <begin position="58"/>
        <end position="164"/>
    </location>
</feature>
<dbReference type="SUPFAM" id="SSF48317">
    <property type="entry name" value="Acid phosphatase/Vanadium-dependent haloperoxidase"/>
    <property type="match status" value="1"/>
</dbReference>
<dbReference type="PANTHER" id="PTHR14969">
    <property type="entry name" value="SPHINGOSINE-1-PHOSPHATE PHOSPHOHYDROLASE"/>
    <property type="match status" value="1"/>
</dbReference>
<dbReference type="EMBL" id="JALIRP010000015">
    <property type="protein sequence ID" value="MCJ8014788.1"/>
    <property type="molecule type" value="Genomic_DNA"/>
</dbReference>
<organism evidence="3 4">
    <name type="scientific">Paenibacillus mangrovi</name>
    <dbReference type="NCBI Taxonomy" id="2931978"/>
    <lineage>
        <taxon>Bacteria</taxon>
        <taxon>Bacillati</taxon>
        <taxon>Bacillota</taxon>
        <taxon>Bacilli</taxon>
        <taxon>Bacillales</taxon>
        <taxon>Paenibacillaceae</taxon>
        <taxon>Paenibacillus</taxon>
    </lineage>
</organism>
<keyword evidence="4" id="KW-1185">Reference proteome</keyword>
<dbReference type="PANTHER" id="PTHR14969:SF58">
    <property type="entry name" value="UNDECAPRENYL-DIPHOSPHATASE BCRC"/>
    <property type="match status" value="1"/>
</dbReference>
<dbReference type="InterPro" id="IPR033879">
    <property type="entry name" value="UPP_Pase"/>
</dbReference>
<feature type="transmembrane region" description="Helical" evidence="1">
    <location>
        <begin position="125"/>
        <end position="143"/>
    </location>
</feature>
<keyword evidence="1" id="KW-0472">Membrane</keyword>
<feature type="transmembrane region" description="Helical" evidence="1">
    <location>
        <begin position="61"/>
        <end position="80"/>
    </location>
</feature>
<dbReference type="Gene3D" id="1.20.144.10">
    <property type="entry name" value="Phosphatidic acid phosphatase type 2/haloperoxidase"/>
    <property type="match status" value="1"/>
</dbReference>
<accession>A0A9X1WWE4</accession>
<name>A0A9X1WWE4_9BACL</name>
<gene>
    <name evidence="3" type="ORF">MUG84_24195</name>
</gene>
<proteinExistence type="predicted"/>
<feature type="transmembrane region" description="Helical" evidence="1">
    <location>
        <begin position="149"/>
        <end position="168"/>
    </location>
</feature>
<dbReference type="RefSeq" id="WP_244730182.1">
    <property type="nucleotide sequence ID" value="NZ_JALIRP010000015.1"/>
</dbReference>
<dbReference type="CDD" id="cd03385">
    <property type="entry name" value="PAP2_BcrC_like"/>
    <property type="match status" value="1"/>
</dbReference>
<dbReference type="InterPro" id="IPR036938">
    <property type="entry name" value="PAP2/HPO_sf"/>
</dbReference>
<dbReference type="AlphaFoldDB" id="A0A9X1WWE4"/>
<keyword evidence="1" id="KW-0812">Transmembrane</keyword>
<feature type="transmembrane region" description="Helical" evidence="1">
    <location>
        <begin position="27"/>
        <end position="49"/>
    </location>
</feature>
<dbReference type="SMART" id="SM00014">
    <property type="entry name" value="acidPPc"/>
    <property type="match status" value="1"/>
</dbReference>
<dbReference type="Pfam" id="PF01569">
    <property type="entry name" value="PAP2"/>
    <property type="match status" value="1"/>
</dbReference>
<sequence>MSIGQLDYQLFHTVNEWASSASYLNSVMIFLAEDAFYLFCIGLLVYWFTRSDENRRMVVESAIAACLGLAISWILGQMFYRDRPFAAHTVNQLIDHAANASFPSDHALGAFILATSIALFRKEGIVWLILAGLIAFSRVWTGVHYPGDVVAGALIGVLVSSVVHLVLWKSVALSGWVSACISFYEKWEIKIWPRQTKKTQQATAQEK</sequence>
<evidence type="ECO:0000259" key="2">
    <source>
        <dbReference type="SMART" id="SM00014"/>
    </source>
</evidence>
<evidence type="ECO:0000313" key="3">
    <source>
        <dbReference type="EMBL" id="MCJ8014788.1"/>
    </source>
</evidence>
<dbReference type="GO" id="GO:0005886">
    <property type="term" value="C:plasma membrane"/>
    <property type="evidence" value="ECO:0007669"/>
    <property type="project" value="InterPro"/>
</dbReference>
<evidence type="ECO:0000256" key="1">
    <source>
        <dbReference type="SAM" id="Phobius"/>
    </source>
</evidence>